<feature type="binding site" evidence="8">
    <location>
        <begin position="331"/>
        <end position="333"/>
    </location>
    <ligand>
        <name>GTP</name>
        <dbReference type="ChEBI" id="CHEBI:37565"/>
    </ligand>
</feature>
<comment type="function">
    <text evidence="8">Plays an important role in the de novo pathway of purine nucleotide biosynthesis. Catalyzes the first committed step in the biosynthesis of AMP from IMP.</text>
</comment>
<dbReference type="InterPro" id="IPR027417">
    <property type="entry name" value="P-loop_NTPase"/>
</dbReference>
<dbReference type="InterPro" id="IPR018220">
    <property type="entry name" value="Adenylosuccin_syn_GTP-bd"/>
</dbReference>
<feature type="binding site" description="in other chain" evidence="8">
    <location>
        <position position="239"/>
    </location>
    <ligand>
        <name>IMP</name>
        <dbReference type="ChEBI" id="CHEBI:58053"/>
        <note>ligand shared between dimeric partners</note>
    </ligand>
</feature>
<feature type="binding site" evidence="8">
    <location>
        <position position="12"/>
    </location>
    <ligand>
        <name>Mg(2+)</name>
        <dbReference type="ChEBI" id="CHEBI:18420"/>
    </ligand>
</feature>
<keyword evidence="8" id="KW-0963">Cytoplasm</keyword>
<name>A0A1Q2LE92_9HELI</name>
<keyword evidence="5 8" id="KW-0658">Purine biosynthesis</keyword>
<dbReference type="Gene3D" id="1.10.300.10">
    <property type="entry name" value="Adenylosuccinate Synthetase, subunit A, domain 2"/>
    <property type="match status" value="1"/>
</dbReference>
<dbReference type="PROSITE" id="PS01266">
    <property type="entry name" value="ADENYLOSUCCIN_SYN_1"/>
    <property type="match status" value="1"/>
</dbReference>
<feature type="active site" description="Proton donor" evidence="8">
    <location>
        <position position="40"/>
    </location>
</feature>
<keyword evidence="7 8" id="KW-0342">GTP-binding</keyword>
<dbReference type="SMART" id="SM00788">
    <property type="entry name" value="Adenylsucc_synt"/>
    <property type="match status" value="1"/>
</dbReference>
<feature type="active site" description="Proton acceptor" evidence="8">
    <location>
        <position position="12"/>
    </location>
</feature>
<evidence type="ECO:0000256" key="3">
    <source>
        <dbReference type="ARBA" id="ARBA00022723"/>
    </source>
</evidence>
<evidence type="ECO:0000256" key="5">
    <source>
        <dbReference type="ARBA" id="ARBA00022755"/>
    </source>
</evidence>
<dbReference type="Gene3D" id="3.90.170.10">
    <property type="entry name" value="Adenylosuccinate Synthetase, subunit A, domain 3"/>
    <property type="match status" value="1"/>
</dbReference>
<dbReference type="HAMAP" id="MF_00011">
    <property type="entry name" value="Adenylosucc_synth"/>
    <property type="match status" value="1"/>
</dbReference>
<dbReference type="KEGG" id="hbl:XJ32_00070"/>
<dbReference type="EC" id="6.3.4.4" evidence="8 10"/>
<comment type="similarity">
    <text evidence="8 10">Belongs to the adenylosuccinate synthetase family.</text>
</comment>
<comment type="subunit">
    <text evidence="1 8">Homodimer.</text>
</comment>
<feature type="binding site" evidence="8">
    <location>
        <begin position="408"/>
        <end position="410"/>
    </location>
    <ligand>
        <name>GTP</name>
        <dbReference type="ChEBI" id="CHEBI:37565"/>
    </ligand>
</feature>
<evidence type="ECO:0000256" key="1">
    <source>
        <dbReference type="ARBA" id="ARBA00011738"/>
    </source>
</evidence>
<dbReference type="Pfam" id="PF00709">
    <property type="entry name" value="Adenylsucc_synt"/>
    <property type="match status" value="1"/>
</dbReference>
<evidence type="ECO:0000313" key="11">
    <source>
        <dbReference type="EMBL" id="AQQ58748.1"/>
    </source>
</evidence>
<feature type="binding site" evidence="8">
    <location>
        <begin position="39"/>
        <end position="41"/>
    </location>
    <ligand>
        <name>GTP</name>
        <dbReference type="ChEBI" id="CHEBI:37565"/>
    </ligand>
</feature>
<dbReference type="Gene3D" id="3.40.440.10">
    <property type="entry name" value="Adenylosuccinate Synthetase, subunit A, domain 1"/>
    <property type="match status" value="1"/>
</dbReference>
<proteinExistence type="inferred from homology"/>
<dbReference type="NCBIfam" id="TIGR00184">
    <property type="entry name" value="purA"/>
    <property type="match status" value="1"/>
</dbReference>
<dbReference type="NCBIfam" id="NF002223">
    <property type="entry name" value="PRK01117.1"/>
    <property type="match status" value="1"/>
</dbReference>
<feature type="binding site" evidence="8">
    <location>
        <begin position="11"/>
        <end position="17"/>
    </location>
    <ligand>
        <name>GTP</name>
        <dbReference type="ChEBI" id="CHEBI:37565"/>
    </ligand>
</feature>
<feature type="binding site" evidence="8">
    <location>
        <position position="39"/>
    </location>
    <ligand>
        <name>Mg(2+)</name>
        <dbReference type="ChEBI" id="CHEBI:18420"/>
    </ligand>
</feature>
<feature type="active site" evidence="9">
    <location>
        <position position="146"/>
    </location>
</feature>
<dbReference type="AlphaFoldDB" id="A0A1Q2LE92"/>
<comment type="cofactor">
    <cofactor evidence="8">
        <name>Mg(2+)</name>
        <dbReference type="ChEBI" id="CHEBI:18420"/>
    </cofactor>
    <text evidence="8">Binds 1 Mg(2+) ion per subunit.</text>
</comment>
<feature type="binding site" description="in other chain" evidence="8">
    <location>
        <begin position="12"/>
        <end position="15"/>
    </location>
    <ligand>
        <name>IMP</name>
        <dbReference type="ChEBI" id="CHEBI:58053"/>
        <note>ligand shared between dimeric partners</note>
    </ligand>
</feature>
<dbReference type="InterPro" id="IPR042111">
    <property type="entry name" value="Adenylosuccinate_synth_dom3"/>
</dbReference>
<feature type="binding site" description="in other chain" evidence="8">
    <location>
        <position position="135"/>
    </location>
    <ligand>
        <name>IMP</name>
        <dbReference type="ChEBI" id="CHEBI:58053"/>
        <note>ligand shared between dimeric partners</note>
    </ligand>
</feature>
<dbReference type="FunFam" id="1.10.300.10:FF:000001">
    <property type="entry name" value="Adenylosuccinate synthetase"/>
    <property type="match status" value="1"/>
</dbReference>
<evidence type="ECO:0000256" key="4">
    <source>
        <dbReference type="ARBA" id="ARBA00022741"/>
    </source>
</evidence>
<dbReference type="InterPro" id="IPR001114">
    <property type="entry name" value="Adenylosuccinate_synthetase"/>
</dbReference>
<feature type="binding site" description="in other chain" evidence="8">
    <location>
        <begin position="37"/>
        <end position="40"/>
    </location>
    <ligand>
        <name>IMP</name>
        <dbReference type="ChEBI" id="CHEBI:58053"/>
        <note>ligand shared between dimeric partners</note>
    </ligand>
</feature>
<dbReference type="GO" id="GO:0046040">
    <property type="term" value="P:IMP metabolic process"/>
    <property type="evidence" value="ECO:0007669"/>
    <property type="project" value="TreeGrafter"/>
</dbReference>
<dbReference type="PROSITE" id="PS00513">
    <property type="entry name" value="ADENYLOSUCCIN_SYN_2"/>
    <property type="match status" value="1"/>
</dbReference>
<feature type="binding site" evidence="8">
    <location>
        <begin position="299"/>
        <end position="305"/>
    </location>
    <ligand>
        <name>substrate</name>
    </ligand>
</feature>
<protein>
    <recommendedName>
        <fullName evidence="8 10">Adenylosuccinate synthetase</fullName>
        <shortName evidence="8">AMPSase</shortName>
        <shortName evidence="8">AdSS</shortName>
        <ecNumber evidence="8 10">6.3.4.4</ecNumber>
    </recommendedName>
    <alternativeName>
        <fullName evidence="8">IMP--aspartate ligase</fullName>
    </alternativeName>
</protein>
<evidence type="ECO:0000256" key="8">
    <source>
        <dbReference type="HAMAP-Rule" id="MF_00011"/>
    </source>
</evidence>
<evidence type="ECO:0000256" key="6">
    <source>
        <dbReference type="ARBA" id="ARBA00022842"/>
    </source>
</evidence>
<reference evidence="11 12" key="1">
    <citation type="submission" date="2017-02" db="EMBL/GenBank/DDBJ databases">
        <title>Whole genome sequencing of Helicobacter bilis strain AAQJH.</title>
        <authorList>
            <person name="Conlan S."/>
            <person name="Thomas P.J."/>
            <person name="Mullikin J."/>
            <person name="Palmore T.N."/>
            <person name="Frank K.M."/>
            <person name="Segre J.A."/>
        </authorList>
    </citation>
    <scope>NUCLEOTIDE SEQUENCE [LARGE SCALE GENOMIC DNA]</scope>
    <source>
        <strain evidence="11 12">AAQJH</strain>
    </source>
</reference>
<dbReference type="GO" id="GO:0004019">
    <property type="term" value="F:adenylosuccinate synthase activity"/>
    <property type="evidence" value="ECO:0007669"/>
    <property type="project" value="UniProtKB-UniRule"/>
</dbReference>
<keyword evidence="2 8" id="KW-0436">Ligase</keyword>
<evidence type="ECO:0000256" key="10">
    <source>
        <dbReference type="RuleBase" id="RU000520"/>
    </source>
</evidence>
<comment type="pathway">
    <text evidence="8 10">Purine metabolism; AMP biosynthesis via de novo pathway; AMP from IMP: step 1/2.</text>
</comment>
<dbReference type="GO" id="GO:0005737">
    <property type="term" value="C:cytoplasm"/>
    <property type="evidence" value="ECO:0007669"/>
    <property type="project" value="UniProtKB-SubCell"/>
</dbReference>
<dbReference type="UniPathway" id="UPA00075">
    <property type="reaction ID" value="UER00335"/>
</dbReference>
<organism evidence="11 12">
    <name type="scientific">Helicobacter bilis</name>
    <dbReference type="NCBI Taxonomy" id="37372"/>
    <lineage>
        <taxon>Bacteria</taxon>
        <taxon>Pseudomonadati</taxon>
        <taxon>Campylobacterota</taxon>
        <taxon>Epsilonproteobacteria</taxon>
        <taxon>Campylobacterales</taxon>
        <taxon>Helicobacteraceae</taxon>
        <taxon>Helicobacter</taxon>
    </lineage>
</organism>
<accession>A0A1Q2LE92</accession>
<feature type="binding site" description="in other chain" evidence="8">
    <location>
        <position position="224"/>
    </location>
    <ligand>
        <name>IMP</name>
        <dbReference type="ChEBI" id="CHEBI:58053"/>
        <note>ligand shared between dimeric partners</note>
    </ligand>
</feature>
<dbReference type="SUPFAM" id="SSF52540">
    <property type="entry name" value="P-loop containing nucleoside triphosphate hydrolases"/>
    <property type="match status" value="1"/>
</dbReference>
<sequence>MADVVVGVQWGDEGKGKVVDRFAKDYDYVVRYQGGHNAGHTIVVNGVKYALHLVPSGILYPQCKNIIANGVVIDLNALLQELKELNKALNPQASDNIRLLENRLFISHKAHVILPYHVMLDNLGENKRTKTIGTTGKGIGPTYADKIARNGIQIGDLLCEEKLRVKLQANFENLAHLNLNLDLESLAKELLDYAKIFAPFITDTTKLLWDSIKQNKKIMLEGAQGSMLDIDHGTYPFVTSSNTSIAGCLSGTGLNTRDIDEVIGITKAYCTRVGNGAFPTELHDETGKLLREKGFEFGTTTGRERRCGWLDLVAIKYAVRLNGCTKLALMKIDVLDGFSSVKVCVGYEYKGEVIDYVPYDLDVKPIYKSFKGWDKTAGLRDFDSLPKEAKEYIAFIESFVDCKVGFISTSPERDDLIVCE</sequence>
<keyword evidence="3 8" id="KW-0479">Metal-binding</keyword>
<evidence type="ECO:0000256" key="7">
    <source>
        <dbReference type="ARBA" id="ARBA00023134"/>
    </source>
</evidence>
<dbReference type="FunFam" id="3.90.170.10:FF:000001">
    <property type="entry name" value="Adenylosuccinate synthetase"/>
    <property type="match status" value="1"/>
</dbReference>
<dbReference type="InterPro" id="IPR033128">
    <property type="entry name" value="Adenylosuccin_syn_Lys_AS"/>
</dbReference>
<dbReference type="PANTHER" id="PTHR11846">
    <property type="entry name" value="ADENYLOSUCCINATE SYNTHETASE"/>
    <property type="match status" value="1"/>
</dbReference>
<evidence type="ECO:0000256" key="9">
    <source>
        <dbReference type="PROSITE-ProRule" id="PRU10134"/>
    </source>
</evidence>
<dbReference type="GO" id="GO:0000287">
    <property type="term" value="F:magnesium ion binding"/>
    <property type="evidence" value="ECO:0007669"/>
    <property type="project" value="UniProtKB-UniRule"/>
</dbReference>
<evidence type="ECO:0000256" key="2">
    <source>
        <dbReference type="ARBA" id="ARBA00022598"/>
    </source>
</evidence>
<dbReference type="GO" id="GO:0044208">
    <property type="term" value="P:'de novo' AMP biosynthetic process"/>
    <property type="evidence" value="ECO:0007669"/>
    <property type="project" value="UniProtKB-UniRule"/>
</dbReference>
<dbReference type="RefSeq" id="WP_077387926.1">
    <property type="nucleotide sequence ID" value="NZ_CP019645.1"/>
</dbReference>
<comment type="subcellular location">
    <subcellularLocation>
        <location evidence="8">Cytoplasm</location>
    </subcellularLocation>
</comment>
<comment type="catalytic activity">
    <reaction evidence="8 10">
        <text>IMP + L-aspartate + GTP = N(6)-(1,2-dicarboxyethyl)-AMP + GDP + phosphate + 2 H(+)</text>
        <dbReference type="Rhea" id="RHEA:15753"/>
        <dbReference type="ChEBI" id="CHEBI:15378"/>
        <dbReference type="ChEBI" id="CHEBI:29991"/>
        <dbReference type="ChEBI" id="CHEBI:37565"/>
        <dbReference type="ChEBI" id="CHEBI:43474"/>
        <dbReference type="ChEBI" id="CHEBI:57567"/>
        <dbReference type="ChEBI" id="CHEBI:58053"/>
        <dbReference type="ChEBI" id="CHEBI:58189"/>
        <dbReference type="EC" id="6.3.4.4"/>
    </reaction>
</comment>
<dbReference type="CDD" id="cd03108">
    <property type="entry name" value="AdSS"/>
    <property type="match status" value="1"/>
</dbReference>
<dbReference type="PANTHER" id="PTHR11846:SF0">
    <property type="entry name" value="ADENYLOSUCCINATE SYNTHETASE"/>
    <property type="match status" value="1"/>
</dbReference>
<dbReference type="InterPro" id="IPR042110">
    <property type="entry name" value="Adenylosuccinate_synth_dom2"/>
</dbReference>
<dbReference type="InterPro" id="IPR042109">
    <property type="entry name" value="Adenylosuccinate_synth_dom1"/>
</dbReference>
<feature type="binding site" description="in other chain" evidence="8">
    <location>
        <position position="303"/>
    </location>
    <ligand>
        <name>IMP</name>
        <dbReference type="ChEBI" id="CHEBI:58053"/>
        <note>ligand shared between dimeric partners</note>
    </ligand>
</feature>
<gene>
    <name evidence="8" type="primary">purA</name>
    <name evidence="11" type="ORF">XJ32_00070</name>
</gene>
<keyword evidence="4 8" id="KW-0547">Nucleotide-binding</keyword>
<dbReference type="Proteomes" id="UP000188298">
    <property type="component" value="Chromosome"/>
</dbReference>
<dbReference type="EMBL" id="CP019645">
    <property type="protein sequence ID" value="AQQ58748.1"/>
    <property type="molecule type" value="Genomic_DNA"/>
</dbReference>
<evidence type="ECO:0000313" key="12">
    <source>
        <dbReference type="Proteomes" id="UP000188298"/>
    </source>
</evidence>
<feature type="binding site" evidence="8">
    <location>
        <position position="305"/>
    </location>
    <ligand>
        <name>GTP</name>
        <dbReference type="ChEBI" id="CHEBI:37565"/>
    </ligand>
</feature>
<dbReference type="GO" id="GO:0005525">
    <property type="term" value="F:GTP binding"/>
    <property type="evidence" value="ECO:0007669"/>
    <property type="project" value="UniProtKB-UniRule"/>
</dbReference>
<keyword evidence="6 8" id="KW-0460">Magnesium</keyword>
<feature type="binding site" evidence="8">
    <location>
        <position position="149"/>
    </location>
    <ligand>
        <name>IMP</name>
        <dbReference type="ChEBI" id="CHEBI:58053"/>
        <note>ligand shared between dimeric partners</note>
    </ligand>
</feature>